<gene>
    <name evidence="1" type="ORF">PCOR1329_LOCUS84550</name>
</gene>
<organism evidence="1 2">
    <name type="scientific">Prorocentrum cordatum</name>
    <dbReference type="NCBI Taxonomy" id="2364126"/>
    <lineage>
        <taxon>Eukaryota</taxon>
        <taxon>Sar</taxon>
        <taxon>Alveolata</taxon>
        <taxon>Dinophyceae</taxon>
        <taxon>Prorocentrales</taxon>
        <taxon>Prorocentraceae</taxon>
        <taxon>Prorocentrum</taxon>
    </lineage>
</organism>
<comment type="caution">
    <text evidence="1">The sequence shown here is derived from an EMBL/GenBank/DDBJ whole genome shotgun (WGS) entry which is preliminary data.</text>
</comment>
<sequence>VVKIAAHQSRRAAFNHGVPPHFFHGNRLADEWAKTGAKAHPTNFHVRDRIKFHHDQVTLLARYMTEVLKNVHRLGYPDVEAIKLPCPGVPVVFLKAHPTHRLWANGPVLWCSACGVYAQQQVKDLAERCASRAVGEWKKRSLRLLKQGKNPSSPKAE</sequence>
<dbReference type="Proteomes" id="UP001189429">
    <property type="component" value="Unassembled WGS sequence"/>
</dbReference>
<evidence type="ECO:0000313" key="1">
    <source>
        <dbReference type="EMBL" id="CAK0910348.1"/>
    </source>
</evidence>
<proteinExistence type="predicted"/>
<evidence type="ECO:0008006" key="3">
    <source>
        <dbReference type="Google" id="ProtNLM"/>
    </source>
</evidence>
<reference evidence="1" key="1">
    <citation type="submission" date="2023-10" db="EMBL/GenBank/DDBJ databases">
        <authorList>
            <person name="Chen Y."/>
            <person name="Shah S."/>
            <person name="Dougan E. K."/>
            <person name="Thang M."/>
            <person name="Chan C."/>
        </authorList>
    </citation>
    <scope>NUCLEOTIDE SEQUENCE [LARGE SCALE GENOMIC DNA]</scope>
</reference>
<evidence type="ECO:0000313" key="2">
    <source>
        <dbReference type="Proteomes" id="UP001189429"/>
    </source>
</evidence>
<protein>
    <recommendedName>
        <fullName evidence="3">DNA-directed DNA polymerase</fullName>
    </recommendedName>
</protein>
<accession>A0ABN9YH12</accession>
<feature type="non-terminal residue" evidence="1">
    <location>
        <position position="1"/>
    </location>
</feature>
<keyword evidence="2" id="KW-1185">Reference proteome</keyword>
<feature type="non-terminal residue" evidence="1">
    <location>
        <position position="157"/>
    </location>
</feature>
<name>A0ABN9YH12_9DINO</name>
<dbReference type="EMBL" id="CAUYUJ010022379">
    <property type="protein sequence ID" value="CAK0910348.1"/>
    <property type="molecule type" value="Genomic_DNA"/>
</dbReference>